<dbReference type="AlphaFoldDB" id="A0ABC9WCV9"/>
<reference evidence="2 3" key="1">
    <citation type="submission" date="2024-06" db="EMBL/GenBank/DDBJ databases">
        <title>The draft genome of Grus japonensis, version 3.</title>
        <authorList>
            <person name="Nabeshima K."/>
            <person name="Suzuki S."/>
            <person name="Onuma M."/>
        </authorList>
    </citation>
    <scope>NUCLEOTIDE SEQUENCE [LARGE SCALE GENOMIC DNA]</scope>
    <source>
        <strain evidence="2 3">451A</strain>
    </source>
</reference>
<evidence type="ECO:0000313" key="3">
    <source>
        <dbReference type="Proteomes" id="UP001623348"/>
    </source>
</evidence>
<dbReference type="Proteomes" id="UP001623348">
    <property type="component" value="Unassembled WGS sequence"/>
</dbReference>
<evidence type="ECO:0000256" key="1">
    <source>
        <dbReference type="SAM" id="MobiDB-lite"/>
    </source>
</evidence>
<protein>
    <submittedName>
        <fullName evidence="2">AN1-type zinc finger protein 5-like</fullName>
    </submittedName>
</protein>
<proteinExistence type="predicted"/>
<feature type="region of interest" description="Disordered" evidence="1">
    <location>
        <begin position="55"/>
        <end position="104"/>
    </location>
</feature>
<gene>
    <name evidence="2" type="ORF">GRJ2_000800800</name>
</gene>
<keyword evidence="3" id="KW-1185">Reference proteome</keyword>
<accession>A0ABC9WCV9</accession>
<dbReference type="EMBL" id="BAAFJT010000002">
    <property type="protein sequence ID" value="GAB0183355.1"/>
    <property type="molecule type" value="Genomic_DNA"/>
</dbReference>
<comment type="caution">
    <text evidence="2">The sequence shown here is derived from an EMBL/GenBank/DDBJ whole genome shotgun (WGS) entry which is preliminary data.</text>
</comment>
<evidence type="ECO:0000313" key="2">
    <source>
        <dbReference type="EMBL" id="GAB0183355.1"/>
    </source>
</evidence>
<organism evidence="2 3">
    <name type="scientific">Grus japonensis</name>
    <name type="common">Japanese crane</name>
    <name type="synonym">Red-crowned crane</name>
    <dbReference type="NCBI Taxonomy" id="30415"/>
    <lineage>
        <taxon>Eukaryota</taxon>
        <taxon>Metazoa</taxon>
        <taxon>Chordata</taxon>
        <taxon>Craniata</taxon>
        <taxon>Vertebrata</taxon>
        <taxon>Euteleostomi</taxon>
        <taxon>Archelosauria</taxon>
        <taxon>Archosauria</taxon>
        <taxon>Dinosauria</taxon>
        <taxon>Saurischia</taxon>
        <taxon>Theropoda</taxon>
        <taxon>Coelurosauria</taxon>
        <taxon>Aves</taxon>
        <taxon>Neognathae</taxon>
        <taxon>Neoaves</taxon>
        <taxon>Gruiformes</taxon>
        <taxon>Gruidae</taxon>
        <taxon>Grus</taxon>
    </lineage>
</organism>
<name>A0ABC9WCV9_GRUJA</name>
<sequence length="104" mass="11502">MEKTMVRQAVLLQSMEGLNGGADIHLQPLEDPAPEQLEAPERSCDSMGSPRWSRFAGRTCDPMEGTHAGAAREELQPMGRTHIGEVHGRLSPMGRTQHWSRGRV</sequence>